<name>E8N1D3_ANATU</name>
<comment type="similarity">
    <text evidence="2">Belongs to the CRISPR system Cmr5 family.</text>
</comment>
<dbReference type="AlphaFoldDB" id="E8N1D3"/>
<accession>E8N1D3</accession>
<dbReference type="SUPFAM" id="SSF158568">
    <property type="entry name" value="AF1862-like"/>
    <property type="match status" value="1"/>
</dbReference>
<dbReference type="InterPro" id="IPR010160">
    <property type="entry name" value="CRISPR-assoc_prot_Cmr5"/>
</dbReference>
<keyword evidence="7" id="KW-1185">Reference proteome</keyword>
<evidence type="ECO:0000313" key="7">
    <source>
        <dbReference type="Proteomes" id="UP000008922"/>
    </source>
</evidence>
<proteinExistence type="inferred from homology"/>
<dbReference type="EMBL" id="AP012029">
    <property type="protein sequence ID" value="BAJ64876.1"/>
    <property type="molecule type" value="Genomic_DNA"/>
</dbReference>
<comment type="subcellular location">
    <subcellularLocation>
        <location evidence="1">Cytoplasm</location>
    </subcellularLocation>
</comment>
<evidence type="ECO:0000256" key="3">
    <source>
        <dbReference type="ARBA" id="ARBA00022490"/>
    </source>
</evidence>
<keyword evidence="4" id="KW-0051">Antiviral defense</keyword>
<dbReference type="KEGG" id="atm:ANT_28500"/>
<dbReference type="GO" id="GO:0005737">
    <property type="term" value="C:cytoplasm"/>
    <property type="evidence" value="ECO:0007669"/>
    <property type="project" value="UniProtKB-SubCell"/>
</dbReference>
<dbReference type="InterPro" id="IPR023101">
    <property type="entry name" value="AF1862-like_dom_sf"/>
</dbReference>
<sequence>MAETISKQRLLEQERASHAYDAVVKAKGKKDKELKSLARSAPASIQSNGLGQTLAFWKAKNEEHHLALYHALSGWLKKQLHIDENRDLLEWIATTADSLQYRQATAEALAYLNWYKRFAEAELKE</sequence>
<dbReference type="HOGENOM" id="CLU_120836_2_1_0"/>
<dbReference type="Pfam" id="PF09701">
    <property type="entry name" value="Cas_Cmr5"/>
    <property type="match status" value="1"/>
</dbReference>
<keyword evidence="3" id="KW-0963">Cytoplasm</keyword>
<gene>
    <name evidence="6" type="ordered locus">ANT_28500</name>
</gene>
<dbReference type="Proteomes" id="UP000008922">
    <property type="component" value="Chromosome"/>
</dbReference>
<dbReference type="GO" id="GO:0051607">
    <property type="term" value="P:defense response to virus"/>
    <property type="evidence" value="ECO:0007669"/>
    <property type="project" value="UniProtKB-KW"/>
</dbReference>
<reference evidence="6 7" key="1">
    <citation type="submission" date="2010-12" db="EMBL/GenBank/DDBJ databases">
        <title>Whole genome sequence of Anaerolinea thermophila UNI-1.</title>
        <authorList>
            <person name="Narita-Yamada S."/>
            <person name="Kishi E."/>
            <person name="Watanabe Y."/>
            <person name="Takasaki K."/>
            <person name="Ankai A."/>
            <person name="Oguchi A."/>
            <person name="Fukui S."/>
            <person name="Takahashi M."/>
            <person name="Yashiro I."/>
            <person name="Hosoyama A."/>
            <person name="Sekiguchi Y."/>
            <person name="Hanada S."/>
            <person name="Fujita N."/>
        </authorList>
    </citation>
    <scope>NUCLEOTIDE SEQUENCE [LARGE SCALE GENOMIC DNA]</scope>
    <source>
        <strain evidence="7">DSM 14523 / JCM 11388 / NBRC 100420 / UNI-1</strain>
    </source>
</reference>
<dbReference type="CDD" id="cd09749">
    <property type="entry name" value="Cmr5_III-B"/>
    <property type="match status" value="1"/>
</dbReference>
<dbReference type="eggNOG" id="COG3337">
    <property type="taxonomic scope" value="Bacteria"/>
</dbReference>
<evidence type="ECO:0000256" key="1">
    <source>
        <dbReference type="ARBA" id="ARBA00004496"/>
    </source>
</evidence>
<dbReference type="Gene3D" id="1.10.520.30">
    <property type="entry name" value="AF1862-like domain"/>
    <property type="match status" value="1"/>
</dbReference>
<evidence type="ECO:0000256" key="4">
    <source>
        <dbReference type="ARBA" id="ARBA00023118"/>
    </source>
</evidence>
<dbReference type="RefSeq" id="WP_013561221.1">
    <property type="nucleotide sequence ID" value="NC_014960.1"/>
</dbReference>
<dbReference type="InParanoid" id="E8N1D3"/>
<organism evidence="6 7">
    <name type="scientific">Anaerolinea thermophila (strain DSM 14523 / JCM 11388 / NBRC 100420 / UNI-1)</name>
    <dbReference type="NCBI Taxonomy" id="926569"/>
    <lineage>
        <taxon>Bacteria</taxon>
        <taxon>Bacillati</taxon>
        <taxon>Chloroflexota</taxon>
        <taxon>Anaerolineae</taxon>
        <taxon>Anaerolineales</taxon>
        <taxon>Anaerolineaceae</taxon>
        <taxon>Anaerolinea</taxon>
    </lineage>
</organism>
<protein>
    <recommendedName>
        <fullName evidence="5">CRISPR type III-B/RAMP module-associated protein Cmr5</fullName>
    </recommendedName>
</protein>
<dbReference type="STRING" id="926569.ANT_28500"/>
<evidence type="ECO:0000256" key="5">
    <source>
        <dbReference type="ARBA" id="ARBA00030001"/>
    </source>
</evidence>
<evidence type="ECO:0000313" key="6">
    <source>
        <dbReference type="EMBL" id="BAJ64876.1"/>
    </source>
</evidence>
<evidence type="ECO:0000256" key="2">
    <source>
        <dbReference type="ARBA" id="ARBA00006161"/>
    </source>
</evidence>
<dbReference type="NCBIfam" id="TIGR01881">
    <property type="entry name" value="cas_Cmr5"/>
    <property type="match status" value="1"/>
</dbReference>